<reference evidence="2" key="1">
    <citation type="submission" date="2020-04" db="EMBL/GenBank/DDBJ databases">
        <authorList>
            <person name="Chiriac C."/>
            <person name="Salcher M."/>
            <person name="Ghai R."/>
            <person name="Kavagutti S V."/>
        </authorList>
    </citation>
    <scope>NUCLEOTIDE SEQUENCE</scope>
</reference>
<organism evidence="2">
    <name type="scientific">uncultured Caudovirales phage</name>
    <dbReference type="NCBI Taxonomy" id="2100421"/>
    <lineage>
        <taxon>Viruses</taxon>
        <taxon>Duplodnaviria</taxon>
        <taxon>Heunggongvirae</taxon>
        <taxon>Uroviricota</taxon>
        <taxon>Caudoviricetes</taxon>
        <taxon>Peduoviridae</taxon>
        <taxon>Maltschvirus</taxon>
        <taxon>Maltschvirus maltsch</taxon>
    </lineage>
</organism>
<evidence type="ECO:0000259" key="1">
    <source>
        <dbReference type="Pfam" id="PF13550"/>
    </source>
</evidence>
<name>A0A6J5N4T3_9CAUD</name>
<evidence type="ECO:0000313" key="2">
    <source>
        <dbReference type="EMBL" id="CAB4153812.1"/>
    </source>
</evidence>
<dbReference type="Pfam" id="PF13550">
    <property type="entry name" value="Phage-tail_3"/>
    <property type="match status" value="1"/>
</dbReference>
<protein>
    <submittedName>
        <fullName evidence="2">Tip attachment protein J</fullName>
    </submittedName>
</protein>
<feature type="domain" description="Tip attachment protein J" evidence="1">
    <location>
        <begin position="331"/>
        <end position="507"/>
    </location>
</feature>
<proteinExistence type="predicted"/>
<sequence length="1286" mass="140565">MSKVFKAVGNVVSGVVKAVGSVVSGVVKAVGNIASSVINFVASPFLGLFGGPEVPSVDTGSNSPQGALITRDGTVADVNVVYGVRKIGGNIVFAETGGEGNKYLWVAYALCEGGIEGLREVWINDEQIPAGDITALNSGQAADVTEGSSKCKFAGRARIQFWKGLYFDNPSYTNVGSVISQDIFAGAPNWDANMNYNGVATLFVRYEWKNTTDANGQTTNPFSGQIPTIGVVILGKTVADLTTGTPESYTYGGTGYTHRYSNNPAECLLDYLRNPRYGKGLTNDEIDWASWKQAALKCQTPVTYSSESTQTGPILTMNYIVGTGATLFNNVQDMLKQFRAYMPYVQGKFKLLIEDGGNPTDITSSSYNVAATFDKTNIQGDLTYTGIERTSKYSVVTVSYVDPDQKWTEQQVVYPESEADRTYYKNLDGGRENKRDEKFTGITNPNVAKAFAKMIFMKSREQDSITLTVGSQGFELDVGDIVYIDANILKFGTTPGGNTIGWRVISIKMNNDYTFTLGCVRHIPTIYPYVRTGGMVYKVKLHVPKGTSYVYPKEPGSVPAALQNYTGAVSTGTTPSGWSSIWTSTTGNTTTNPFDIVPQPDATAVPTDTVSIFKAAFFNVNGQIYCDLYFRQPTHAMYDKTTFYYKRDIASETGYVQIDNSTKSGANSIQVQRIGPLLVNQVYVVKTAVKYSTGDTSFKINTIKITPTESNSELDPADFIESVASGWTLPDVTLSNNKLAIIKTITGTPVLTGGNPTTPRGLVISVLQDIDTYGRNTYVNGITIFYKASSATYWKQYNWTFGGGYSAGITSPNVTISDFGAPSYPSEPSSGQLYDFVFRYNYTDNLVSEYQYRAMQVPVEKVGGSYVFNAFANALSTIKAEKIASQIITTEANAPQSAVSNALNIVVGIRAIYERSAYDGSNTIRMFFQPPAGVDIPSWVGVTIYYRKIEVGINTGYTELKAWPVTLSTSGEYSVVIPRIEYNTYDYEFGINCRVLVSGVQQNATYAMYGRGRFSELGQNINQMIVFEQRYLSDVLKDLSTAPSDPQPVPVVLEWKRVFTQPQDGSKQNYRYNYYQLKLQVPLTSFNNLIIYRRELGPAGAFPNVARYNGIGRWEKITVGSGTSPSGVGLTIDPTTGITTINMRGPLGSKEFDPYYEVLPGRTLLNPTFASSNKPEAAVDTHEFVLQIEKTGAVLSSYVVRLPIIKRVANTGTIDGFTQGNPSKETYDSFNTAYLSGYSRKLTDARTCETNLQIYEGTGYVNITRLYLPGGSSSTQTGPSTGSQVI</sequence>
<dbReference type="InterPro" id="IPR032876">
    <property type="entry name" value="J_dom"/>
</dbReference>
<dbReference type="EMBL" id="LR796604">
    <property type="protein sequence ID" value="CAB4153812.1"/>
    <property type="molecule type" value="Genomic_DNA"/>
</dbReference>
<gene>
    <name evidence="2" type="ORF">UFOVP641_28</name>
</gene>
<accession>A0A6J5N4T3</accession>